<accession>A0A8X6UMM5</accession>
<name>A0A8X6UMM5_NEPPI</name>
<evidence type="ECO:0000313" key="1">
    <source>
        <dbReference type="EMBL" id="GFU38036.1"/>
    </source>
</evidence>
<dbReference type="Proteomes" id="UP000887013">
    <property type="component" value="Unassembled WGS sequence"/>
</dbReference>
<organism evidence="1 2">
    <name type="scientific">Nephila pilipes</name>
    <name type="common">Giant wood spider</name>
    <name type="synonym">Nephila maculata</name>
    <dbReference type="NCBI Taxonomy" id="299642"/>
    <lineage>
        <taxon>Eukaryota</taxon>
        <taxon>Metazoa</taxon>
        <taxon>Ecdysozoa</taxon>
        <taxon>Arthropoda</taxon>
        <taxon>Chelicerata</taxon>
        <taxon>Arachnida</taxon>
        <taxon>Araneae</taxon>
        <taxon>Araneomorphae</taxon>
        <taxon>Entelegynae</taxon>
        <taxon>Araneoidea</taxon>
        <taxon>Nephilidae</taxon>
        <taxon>Nephila</taxon>
    </lineage>
</organism>
<gene>
    <name evidence="1" type="ORF">NPIL_447421</name>
</gene>
<dbReference type="OrthoDB" id="9998011at2759"/>
<evidence type="ECO:0000313" key="2">
    <source>
        <dbReference type="Proteomes" id="UP000887013"/>
    </source>
</evidence>
<reference evidence="1" key="1">
    <citation type="submission" date="2020-08" db="EMBL/GenBank/DDBJ databases">
        <title>Multicomponent nature underlies the extraordinary mechanical properties of spider dragline silk.</title>
        <authorList>
            <person name="Kono N."/>
            <person name="Nakamura H."/>
            <person name="Mori M."/>
            <person name="Yoshida Y."/>
            <person name="Ohtoshi R."/>
            <person name="Malay A.D."/>
            <person name="Moran D.A.P."/>
            <person name="Tomita M."/>
            <person name="Numata K."/>
            <person name="Arakawa K."/>
        </authorList>
    </citation>
    <scope>NUCLEOTIDE SEQUENCE</scope>
</reference>
<protein>
    <submittedName>
        <fullName evidence="1">Uncharacterized protein</fullName>
    </submittedName>
</protein>
<dbReference type="EMBL" id="BMAW01084318">
    <property type="protein sequence ID" value="GFU38036.1"/>
    <property type="molecule type" value="Genomic_DNA"/>
</dbReference>
<dbReference type="AlphaFoldDB" id="A0A8X6UMM5"/>
<feature type="non-terminal residue" evidence="1">
    <location>
        <position position="1"/>
    </location>
</feature>
<sequence>DAGYLVISNLILFTRPCSNNRVGSPVSYQFQSAYISTPAIAMGPQGPGGAPIATQADAAVRTIRLPT</sequence>
<proteinExistence type="predicted"/>
<keyword evidence="2" id="KW-1185">Reference proteome</keyword>
<comment type="caution">
    <text evidence="1">The sequence shown here is derived from an EMBL/GenBank/DDBJ whole genome shotgun (WGS) entry which is preliminary data.</text>
</comment>
<feature type="non-terminal residue" evidence="1">
    <location>
        <position position="67"/>
    </location>
</feature>